<evidence type="ECO:0000256" key="1">
    <source>
        <dbReference type="ARBA" id="ARBA00001947"/>
    </source>
</evidence>
<dbReference type="PANTHER" id="PTHR11532:SF73">
    <property type="entry name" value="CARBOXYPEPTIDASE D"/>
    <property type="match status" value="1"/>
</dbReference>
<dbReference type="Proteomes" id="UP000030665">
    <property type="component" value="Unassembled WGS sequence"/>
</dbReference>
<evidence type="ECO:0000256" key="4">
    <source>
        <dbReference type="ARBA" id="ARBA00022670"/>
    </source>
</evidence>
<feature type="active site" description="Proton donor/acceptor" evidence="9">
    <location>
        <position position="300"/>
    </location>
</feature>
<dbReference type="Gene3D" id="3.40.630.10">
    <property type="entry name" value="Zn peptidases"/>
    <property type="match status" value="1"/>
</dbReference>
<dbReference type="FunFam" id="3.40.630.10:FF:000020">
    <property type="entry name" value="Carboxypeptidase D"/>
    <property type="match status" value="1"/>
</dbReference>
<dbReference type="GO" id="GO:0005615">
    <property type="term" value="C:extracellular space"/>
    <property type="evidence" value="ECO:0007669"/>
    <property type="project" value="TreeGrafter"/>
</dbReference>
<dbReference type="GO" id="GO:0004181">
    <property type="term" value="F:metallocarboxypeptidase activity"/>
    <property type="evidence" value="ECO:0007669"/>
    <property type="project" value="InterPro"/>
</dbReference>
<keyword evidence="8" id="KW-0325">Glycoprotein</keyword>
<evidence type="ECO:0000256" key="8">
    <source>
        <dbReference type="ARBA" id="ARBA00023180"/>
    </source>
</evidence>
<evidence type="ECO:0000256" key="5">
    <source>
        <dbReference type="ARBA" id="ARBA00022723"/>
    </source>
</evidence>
<keyword evidence="5" id="KW-0479">Metal-binding</keyword>
<evidence type="ECO:0000256" key="2">
    <source>
        <dbReference type="ARBA" id="ARBA00005988"/>
    </source>
</evidence>
<dbReference type="GO" id="GO:0008270">
    <property type="term" value="F:zinc ion binding"/>
    <property type="evidence" value="ECO:0007669"/>
    <property type="project" value="InterPro"/>
</dbReference>
<feature type="domain" description="Peptidase M14" evidence="10">
    <location>
        <begin position="40"/>
        <end position="330"/>
    </location>
</feature>
<keyword evidence="6" id="KW-0378">Hydrolase</keyword>
<dbReference type="PRINTS" id="PR00765">
    <property type="entry name" value="CRBOXYPTASEA"/>
</dbReference>
<reference evidence="11" key="2">
    <citation type="submission" date="2014-03" db="EMBL/GenBank/DDBJ databases">
        <title>The whipworm genome and dual-species transcriptomics of an intimate host-pathogen interaction.</title>
        <authorList>
            <person name="Foth B.J."/>
            <person name="Tsai I.J."/>
            <person name="Reid A.J."/>
            <person name="Bancroft A.J."/>
            <person name="Nichol S."/>
            <person name="Tracey A."/>
            <person name="Holroyd N."/>
            <person name="Cotton J.A."/>
            <person name="Stanley E.J."/>
            <person name="Zarowiecki M."/>
            <person name="Liu J.Z."/>
            <person name="Huckvale T."/>
            <person name="Cooper P.J."/>
            <person name="Grencis R.K."/>
            <person name="Berriman M."/>
        </authorList>
    </citation>
    <scope>NUCLEOTIDE SEQUENCE [LARGE SCALE GENOMIC DNA]</scope>
</reference>
<keyword evidence="3" id="KW-0121">Carboxypeptidase</keyword>
<dbReference type="InterPro" id="IPR050753">
    <property type="entry name" value="Peptidase_M14_domain"/>
</dbReference>
<name>A0A077Z6P8_TRITR</name>
<evidence type="ECO:0000259" key="10">
    <source>
        <dbReference type="PROSITE" id="PS52035"/>
    </source>
</evidence>
<dbReference type="GO" id="GO:0016485">
    <property type="term" value="P:protein processing"/>
    <property type="evidence" value="ECO:0007669"/>
    <property type="project" value="TreeGrafter"/>
</dbReference>
<evidence type="ECO:0000256" key="6">
    <source>
        <dbReference type="ARBA" id="ARBA00022801"/>
    </source>
</evidence>
<dbReference type="EMBL" id="HG805892">
    <property type="protein sequence ID" value="CDW54345.1"/>
    <property type="molecule type" value="Genomic_DNA"/>
</dbReference>
<protein>
    <submittedName>
        <fullName evidence="11">CarboxypepD reg and Peptidase M14 domain containi ng protein</fullName>
    </submittedName>
</protein>
<comment type="cofactor">
    <cofactor evidence="1">
        <name>Zn(2+)</name>
        <dbReference type="ChEBI" id="CHEBI:29105"/>
    </cofactor>
</comment>
<dbReference type="OrthoDB" id="10249045at2759"/>
<dbReference type="PROSITE" id="PS00133">
    <property type="entry name" value="CARBOXYPEPT_ZN_2"/>
    <property type="match status" value="1"/>
</dbReference>
<dbReference type="InterPro" id="IPR057247">
    <property type="entry name" value="CARBOXYPEPT_ZN_2"/>
</dbReference>
<dbReference type="CDD" id="cd03858">
    <property type="entry name" value="M14_CP_N-E_like"/>
    <property type="match status" value="1"/>
</dbReference>
<proteinExistence type="inferred from homology"/>
<sequence length="531" mass="60839">MASSYTDFNAAYGKYNDWRFLSHSGAKQMIGNLKQPVDFRHHHYPDLVRWMSFYASTYSQIAHLYSIGKSVQGRELLVLAISTNPWRHEPGSLKLVGNMHGNEVLGRECLLYLIQVLCENYGSNEYITRLVNSTRIHILPSMNPDGYENAVEGDRIGYVGRNNSRNFDLNRNFPCRFPQFCGDPLQPEAAAVMKWSWRIPFVLSANLHSGTTVVNYPYDDTETGEAFYNPAPDESVFKMLAYAYARAHTDMWVSGYRCGLRKDGDFFINGMTNGAVWYTLSGGMQDWNYLRTNDFEVTIEMNCFKYPYASTLQKYWNEHKYSLLLFIDQVHRGIYGFVRSRSGKPVQDAVIHVHGISHNVTSNKDGDYWRLLVPGTYTVTVSHPLYSSTWKNVLVRDHSASRVDFYLTDWNSVQGKSAKVEVFVSNGAKMKQPDLPDFLESSANQCDWYSNGRFYFRNFSTDGAEVYSITSAFIDEENQNTKSIPKRIVIADVRSGEHSIGSYLISAFMQNLCAGMYLRKKALIDFTIRRN</sequence>
<dbReference type="InterPro" id="IPR008969">
    <property type="entry name" value="CarboxyPept-like_regulatory"/>
</dbReference>
<keyword evidence="7" id="KW-0862">Zinc</keyword>
<dbReference type="Pfam" id="PF13620">
    <property type="entry name" value="CarboxypepD_reg"/>
    <property type="match status" value="1"/>
</dbReference>
<reference evidence="11" key="1">
    <citation type="submission" date="2014-01" db="EMBL/GenBank/DDBJ databases">
        <authorList>
            <person name="Aslett M."/>
        </authorList>
    </citation>
    <scope>NUCLEOTIDE SEQUENCE</scope>
</reference>
<evidence type="ECO:0000256" key="3">
    <source>
        <dbReference type="ARBA" id="ARBA00022645"/>
    </source>
</evidence>
<comment type="similarity">
    <text evidence="2 9">Belongs to the peptidase M14 family.</text>
</comment>
<dbReference type="PANTHER" id="PTHR11532">
    <property type="entry name" value="PROTEASE M14 CARBOXYPEPTIDASE"/>
    <property type="match status" value="1"/>
</dbReference>
<dbReference type="MEROPS" id="M14.016"/>
<evidence type="ECO:0000313" key="12">
    <source>
        <dbReference type="Proteomes" id="UP000030665"/>
    </source>
</evidence>
<keyword evidence="12" id="KW-1185">Reference proteome</keyword>
<dbReference type="SUPFAM" id="SSF53187">
    <property type="entry name" value="Zn-dependent exopeptidases"/>
    <property type="match status" value="1"/>
</dbReference>
<dbReference type="STRING" id="36087.A0A077Z6P8"/>
<evidence type="ECO:0000256" key="9">
    <source>
        <dbReference type="PROSITE-ProRule" id="PRU01379"/>
    </source>
</evidence>
<dbReference type="SMART" id="SM00631">
    <property type="entry name" value="Zn_pept"/>
    <property type="match status" value="1"/>
</dbReference>
<dbReference type="InterPro" id="IPR000834">
    <property type="entry name" value="Peptidase_M14"/>
</dbReference>
<dbReference type="CDD" id="cd11308">
    <property type="entry name" value="Peptidase_M14NE-CP-C_like"/>
    <property type="match status" value="1"/>
</dbReference>
<dbReference type="PROSITE" id="PS52035">
    <property type="entry name" value="PEPTIDASE_M14"/>
    <property type="match status" value="1"/>
</dbReference>
<dbReference type="AlphaFoldDB" id="A0A077Z6P8"/>
<dbReference type="SUPFAM" id="SSF49464">
    <property type="entry name" value="Carboxypeptidase regulatory domain-like"/>
    <property type="match status" value="1"/>
</dbReference>
<dbReference type="Pfam" id="PF00246">
    <property type="entry name" value="Peptidase_M14"/>
    <property type="match status" value="1"/>
</dbReference>
<dbReference type="FunFam" id="2.60.40.1120:FF:000004">
    <property type="entry name" value="Carboxypeptidase E"/>
    <property type="match status" value="1"/>
</dbReference>
<accession>A0A077Z6P8</accession>
<evidence type="ECO:0000256" key="7">
    <source>
        <dbReference type="ARBA" id="ARBA00022833"/>
    </source>
</evidence>
<gene>
    <name evidence="11" type="ORF">TTRE_0000261501</name>
</gene>
<organism evidence="11 12">
    <name type="scientific">Trichuris trichiura</name>
    <name type="common">Whipworm</name>
    <name type="synonym">Trichocephalus trichiurus</name>
    <dbReference type="NCBI Taxonomy" id="36087"/>
    <lineage>
        <taxon>Eukaryota</taxon>
        <taxon>Metazoa</taxon>
        <taxon>Ecdysozoa</taxon>
        <taxon>Nematoda</taxon>
        <taxon>Enoplea</taxon>
        <taxon>Dorylaimia</taxon>
        <taxon>Trichinellida</taxon>
        <taxon>Trichuridae</taxon>
        <taxon>Trichuris</taxon>
    </lineage>
</organism>
<dbReference type="Gene3D" id="2.60.40.1120">
    <property type="entry name" value="Carboxypeptidase-like, regulatory domain"/>
    <property type="match status" value="1"/>
</dbReference>
<keyword evidence="4" id="KW-0645">Protease</keyword>
<dbReference type="GO" id="GO:0006518">
    <property type="term" value="P:peptide metabolic process"/>
    <property type="evidence" value="ECO:0007669"/>
    <property type="project" value="TreeGrafter"/>
</dbReference>
<evidence type="ECO:0000313" key="11">
    <source>
        <dbReference type="EMBL" id="CDW54345.1"/>
    </source>
</evidence>